<feature type="compositionally biased region" description="Low complexity" evidence="1">
    <location>
        <begin position="30"/>
        <end position="61"/>
    </location>
</feature>
<name>A0ABP9PF97_9ACTN</name>
<proteinExistence type="predicted"/>
<sequence length="61" mass="6501">MIKLKHTETGDTIEVDDGREGPYLTQGWEKAPTAKAGAPKKLAAPKTTAKTTPPKPAQTNN</sequence>
<organism evidence="2 3">
    <name type="scientific">Nocardioides marinquilinus</name>
    <dbReference type="NCBI Taxonomy" id="1210400"/>
    <lineage>
        <taxon>Bacteria</taxon>
        <taxon>Bacillati</taxon>
        <taxon>Actinomycetota</taxon>
        <taxon>Actinomycetes</taxon>
        <taxon>Propionibacteriales</taxon>
        <taxon>Nocardioidaceae</taxon>
        <taxon>Nocardioides</taxon>
    </lineage>
</organism>
<evidence type="ECO:0000313" key="3">
    <source>
        <dbReference type="Proteomes" id="UP001500221"/>
    </source>
</evidence>
<feature type="region of interest" description="Disordered" evidence="1">
    <location>
        <begin position="1"/>
        <end position="61"/>
    </location>
</feature>
<dbReference type="Proteomes" id="UP001500221">
    <property type="component" value="Unassembled WGS sequence"/>
</dbReference>
<evidence type="ECO:0000256" key="1">
    <source>
        <dbReference type="SAM" id="MobiDB-lite"/>
    </source>
</evidence>
<protein>
    <submittedName>
        <fullName evidence="2">Uncharacterized protein</fullName>
    </submittedName>
</protein>
<dbReference type="EMBL" id="BAABKG010000001">
    <property type="protein sequence ID" value="GAA5143322.1"/>
    <property type="molecule type" value="Genomic_DNA"/>
</dbReference>
<accession>A0ABP9PF97</accession>
<evidence type="ECO:0000313" key="2">
    <source>
        <dbReference type="EMBL" id="GAA5143322.1"/>
    </source>
</evidence>
<dbReference type="RefSeq" id="WP_345454859.1">
    <property type="nucleotide sequence ID" value="NZ_BAABKG010000001.1"/>
</dbReference>
<keyword evidence="3" id="KW-1185">Reference proteome</keyword>
<gene>
    <name evidence="2" type="ORF">GCM10023340_08510</name>
</gene>
<comment type="caution">
    <text evidence="2">The sequence shown here is derived from an EMBL/GenBank/DDBJ whole genome shotgun (WGS) entry which is preliminary data.</text>
</comment>
<reference evidence="3" key="1">
    <citation type="journal article" date="2019" name="Int. J. Syst. Evol. Microbiol.">
        <title>The Global Catalogue of Microorganisms (GCM) 10K type strain sequencing project: providing services to taxonomists for standard genome sequencing and annotation.</title>
        <authorList>
            <consortium name="The Broad Institute Genomics Platform"/>
            <consortium name="The Broad Institute Genome Sequencing Center for Infectious Disease"/>
            <person name="Wu L."/>
            <person name="Ma J."/>
        </authorList>
    </citation>
    <scope>NUCLEOTIDE SEQUENCE [LARGE SCALE GENOMIC DNA]</scope>
    <source>
        <strain evidence="3">JCM 18459</strain>
    </source>
</reference>